<feature type="domain" description="Reverse transcriptase" evidence="1">
    <location>
        <begin position="97"/>
        <end position="188"/>
    </location>
</feature>
<keyword evidence="3" id="KW-1185">Reference proteome</keyword>
<dbReference type="AlphaFoldDB" id="A0AAE0B018"/>
<dbReference type="PANTHER" id="PTHR31635">
    <property type="entry name" value="REVERSE TRANSCRIPTASE DOMAIN-CONTAINING PROTEIN-RELATED"/>
    <property type="match status" value="1"/>
</dbReference>
<gene>
    <name evidence="2" type="ORF">Dsin_006845</name>
</gene>
<evidence type="ECO:0000259" key="1">
    <source>
        <dbReference type="Pfam" id="PF00078"/>
    </source>
</evidence>
<name>A0AAE0B018_9ROSI</name>
<dbReference type="PANTHER" id="PTHR31635:SF196">
    <property type="entry name" value="REVERSE TRANSCRIPTASE DOMAIN-CONTAINING PROTEIN-RELATED"/>
    <property type="match status" value="1"/>
</dbReference>
<dbReference type="InterPro" id="IPR000477">
    <property type="entry name" value="RT_dom"/>
</dbReference>
<dbReference type="Pfam" id="PF00078">
    <property type="entry name" value="RVT_1"/>
    <property type="match status" value="1"/>
</dbReference>
<accession>A0AAE0B018</accession>
<evidence type="ECO:0000313" key="2">
    <source>
        <dbReference type="EMBL" id="KAK3226983.1"/>
    </source>
</evidence>
<proteinExistence type="predicted"/>
<dbReference type="CDD" id="cd01650">
    <property type="entry name" value="RT_nLTR_like"/>
    <property type="match status" value="1"/>
</dbReference>
<sequence length="189" mass="21865">MWRPRLGGLNFKRLSAEEREGLETEFSGEEVWRAVCSCDGNKAPSPDDLTLSFIQAIWEVIRDDCLRFMSEFHKDITVVKEINKTFIALVPKCGKLKSMKDFRPISLVRCMYKVLAKVLANRVKSVMNTIIGDYQMAFVKDRQILDNIVIAEEIVHKWKRDKVGGILLKLDFEKAYDSVDHNFLLDMMT</sequence>
<comment type="caution">
    <text evidence="2">The sequence shown here is derived from an EMBL/GenBank/DDBJ whole genome shotgun (WGS) entry which is preliminary data.</text>
</comment>
<dbReference type="Proteomes" id="UP001281410">
    <property type="component" value="Unassembled WGS sequence"/>
</dbReference>
<dbReference type="EMBL" id="JANJYJ010000002">
    <property type="protein sequence ID" value="KAK3226983.1"/>
    <property type="molecule type" value="Genomic_DNA"/>
</dbReference>
<protein>
    <recommendedName>
        <fullName evidence="1">Reverse transcriptase domain-containing protein</fullName>
    </recommendedName>
</protein>
<reference evidence="2" key="1">
    <citation type="journal article" date="2023" name="Plant J.">
        <title>Genome sequences and population genomics provide insights into the demographic history, inbreeding, and mutation load of two 'living fossil' tree species of Dipteronia.</title>
        <authorList>
            <person name="Feng Y."/>
            <person name="Comes H.P."/>
            <person name="Chen J."/>
            <person name="Zhu S."/>
            <person name="Lu R."/>
            <person name="Zhang X."/>
            <person name="Li P."/>
            <person name="Qiu J."/>
            <person name="Olsen K.M."/>
            <person name="Qiu Y."/>
        </authorList>
    </citation>
    <scope>NUCLEOTIDE SEQUENCE</scope>
    <source>
        <strain evidence="2">NBL</strain>
    </source>
</reference>
<organism evidence="2 3">
    <name type="scientific">Dipteronia sinensis</name>
    <dbReference type="NCBI Taxonomy" id="43782"/>
    <lineage>
        <taxon>Eukaryota</taxon>
        <taxon>Viridiplantae</taxon>
        <taxon>Streptophyta</taxon>
        <taxon>Embryophyta</taxon>
        <taxon>Tracheophyta</taxon>
        <taxon>Spermatophyta</taxon>
        <taxon>Magnoliopsida</taxon>
        <taxon>eudicotyledons</taxon>
        <taxon>Gunneridae</taxon>
        <taxon>Pentapetalae</taxon>
        <taxon>rosids</taxon>
        <taxon>malvids</taxon>
        <taxon>Sapindales</taxon>
        <taxon>Sapindaceae</taxon>
        <taxon>Hippocastanoideae</taxon>
        <taxon>Acereae</taxon>
        <taxon>Dipteronia</taxon>
    </lineage>
</organism>
<evidence type="ECO:0000313" key="3">
    <source>
        <dbReference type="Proteomes" id="UP001281410"/>
    </source>
</evidence>